<dbReference type="PANTHER" id="PTHR11435">
    <property type="entry name" value="NADH UBIQUINONE OXIDOREDUCTASE SUBUNIT ND6"/>
    <property type="match status" value="1"/>
</dbReference>
<comment type="subcellular location">
    <subcellularLocation>
        <location evidence="1">Mitochondrion membrane</location>
        <topology evidence="1">Multi-pass membrane protein</topology>
    </subcellularLocation>
</comment>
<comment type="similarity">
    <text evidence="2">Belongs to the complex I subunit 6 family.</text>
</comment>
<keyword evidence="13 16" id="KW-0472">Membrane</keyword>
<keyword evidence="12 17" id="KW-0496">Mitochondrion</keyword>
<keyword evidence="8" id="KW-1278">Translocase</keyword>
<dbReference type="GO" id="GO:0008137">
    <property type="term" value="F:NADH dehydrogenase (ubiquinone) activity"/>
    <property type="evidence" value="ECO:0007669"/>
    <property type="project" value="UniProtKB-EC"/>
</dbReference>
<dbReference type="EMBL" id="MG737734">
    <property type="protein sequence ID" value="AWV83416.1"/>
    <property type="molecule type" value="Genomic_DNA"/>
</dbReference>
<dbReference type="EC" id="7.1.1.2" evidence="3"/>
<protein>
    <recommendedName>
        <fullName evidence="4">NADH-ubiquinone oxidoreductase chain 6</fullName>
        <ecNumber evidence="3">7.1.1.2</ecNumber>
    </recommendedName>
    <alternativeName>
        <fullName evidence="14">NADH dehydrogenase subunit 6</fullName>
    </alternativeName>
</protein>
<evidence type="ECO:0000256" key="6">
    <source>
        <dbReference type="ARBA" id="ARBA00022660"/>
    </source>
</evidence>
<feature type="transmembrane region" description="Helical" evidence="16">
    <location>
        <begin position="78"/>
        <end position="96"/>
    </location>
</feature>
<evidence type="ECO:0000256" key="11">
    <source>
        <dbReference type="ARBA" id="ARBA00023027"/>
    </source>
</evidence>
<gene>
    <name evidence="17" type="primary">nad6</name>
</gene>
<evidence type="ECO:0000256" key="4">
    <source>
        <dbReference type="ARBA" id="ARBA00021095"/>
    </source>
</evidence>
<evidence type="ECO:0000256" key="3">
    <source>
        <dbReference type="ARBA" id="ARBA00012944"/>
    </source>
</evidence>
<keyword evidence="10 16" id="KW-1133">Transmembrane helix</keyword>
<dbReference type="GO" id="GO:0031966">
    <property type="term" value="C:mitochondrial membrane"/>
    <property type="evidence" value="ECO:0007669"/>
    <property type="project" value="UniProtKB-SubCell"/>
</dbReference>
<organism evidence="17">
    <name type="scientific">Vagitanus terminalis</name>
    <dbReference type="NCBI Taxonomy" id="2170276"/>
    <lineage>
        <taxon>Eukaryota</taxon>
        <taxon>Metazoa</taxon>
        <taxon>Ecdysozoa</taxon>
        <taxon>Arthropoda</taxon>
        <taxon>Hexapoda</taxon>
        <taxon>Insecta</taxon>
        <taxon>Pterygota</taxon>
        <taxon>Neoptera</taxon>
        <taxon>Paraneoptera</taxon>
        <taxon>Hemiptera</taxon>
        <taxon>Auchenorrhyncha</taxon>
        <taxon>Cicadoidea</taxon>
        <taxon>Cicadidae</taxon>
        <taxon>Cicadinae</taxon>
        <taxon>Cicadatrini</taxon>
        <taxon>Vagitanus</taxon>
    </lineage>
</organism>
<evidence type="ECO:0000256" key="9">
    <source>
        <dbReference type="ARBA" id="ARBA00022982"/>
    </source>
</evidence>
<feature type="transmembrane region" description="Helical" evidence="16">
    <location>
        <begin position="45"/>
        <end position="66"/>
    </location>
</feature>
<accession>A0A344AM18</accession>
<evidence type="ECO:0000256" key="13">
    <source>
        <dbReference type="ARBA" id="ARBA00023136"/>
    </source>
</evidence>
<keyword evidence="7 16" id="KW-0812">Transmembrane</keyword>
<reference evidence="17" key="2">
    <citation type="journal article" date="2018" name="Proc. Natl. Acad. Sci. U.S.A.">
        <title>Recurrent symbiont recruitment from fungal parasites in cicadas.</title>
        <authorList>
            <person name="Yu M."/>
            <person name="Moriyama M."/>
            <person name="Lukasik P."/>
            <person name="Vanderpool D."/>
            <person name="Tanahashi M."/>
            <person name="Meng X.-Y."/>
            <person name="McCutcheon J.P."/>
            <person name="Fukatsu T."/>
        </authorList>
    </citation>
    <scope>NUCLEOTIDE SEQUENCE</scope>
    <source>
        <strain evidence="17">VAGTER</strain>
        <tissue evidence="17">Bacteriome</tissue>
    </source>
</reference>
<sequence length="160" mass="18867">MKLTMMMMLIMSINFMFMKHPLSMGAILFLQTIFSCILCMVYSTSYMFSYILFLVFIGGMLILFMYMSSVASNEKFLLSMKLMFINIMMVLSWFMLSTDLNMKYLIDNMTMYSYNECFLQKLYIIPSGMMTIFIIIYMLYTMVVVINIVSLKMSPLRSSY</sequence>
<dbReference type="AlphaFoldDB" id="A0A344AM18"/>
<proteinExistence type="inferred from homology"/>
<dbReference type="InterPro" id="IPR050269">
    <property type="entry name" value="ComplexI_Subunit6"/>
</dbReference>
<keyword evidence="6" id="KW-0679">Respiratory chain</keyword>
<name>A0A344AM18_9HEMI</name>
<evidence type="ECO:0000256" key="10">
    <source>
        <dbReference type="ARBA" id="ARBA00022989"/>
    </source>
</evidence>
<evidence type="ECO:0000256" key="7">
    <source>
        <dbReference type="ARBA" id="ARBA00022692"/>
    </source>
</evidence>
<evidence type="ECO:0000256" key="5">
    <source>
        <dbReference type="ARBA" id="ARBA00022448"/>
    </source>
</evidence>
<keyword evidence="11" id="KW-0520">NAD</keyword>
<evidence type="ECO:0000256" key="2">
    <source>
        <dbReference type="ARBA" id="ARBA00005698"/>
    </source>
</evidence>
<comment type="catalytic activity">
    <reaction evidence="15">
        <text>a ubiquinone + NADH + 5 H(+)(in) = a ubiquinol + NAD(+) + 4 H(+)(out)</text>
        <dbReference type="Rhea" id="RHEA:29091"/>
        <dbReference type="Rhea" id="RHEA-COMP:9565"/>
        <dbReference type="Rhea" id="RHEA-COMP:9566"/>
        <dbReference type="ChEBI" id="CHEBI:15378"/>
        <dbReference type="ChEBI" id="CHEBI:16389"/>
        <dbReference type="ChEBI" id="CHEBI:17976"/>
        <dbReference type="ChEBI" id="CHEBI:57540"/>
        <dbReference type="ChEBI" id="CHEBI:57945"/>
        <dbReference type="EC" id="7.1.1.2"/>
    </reaction>
</comment>
<keyword evidence="9" id="KW-0249">Electron transport</keyword>
<feature type="transmembrane region" description="Helical" evidence="16">
    <location>
        <begin position="123"/>
        <end position="149"/>
    </location>
</feature>
<evidence type="ECO:0000256" key="15">
    <source>
        <dbReference type="ARBA" id="ARBA00049551"/>
    </source>
</evidence>
<geneLocation type="mitochondrion" evidence="17"/>
<keyword evidence="5" id="KW-0813">Transport</keyword>
<evidence type="ECO:0000256" key="14">
    <source>
        <dbReference type="ARBA" id="ARBA00031019"/>
    </source>
</evidence>
<evidence type="ECO:0000313" key="17">
    <source>
        <dbReference type="EMBL" id="AWV83416.1"/>
    </source>
</evidence>
<evidence type="ECO:0000256" key="12">
    <source>
        <dbReference type="ARBA" id="ARBA00023128"/>
    </source>
</evidence>
<evidence type="ECO:0000256" key="8">
    <source>
        <dbReference type="ARBA" id="ARBA00022967"/>
    </source>
</evidence>
<dbReference type="PANTHER" id="PTHR11435:SF1">
    <property type="entry name" value="NADH-UBIQUINONE OXIDOREDUCTASE CHAIN 6"/>
    <property type="match status" value="1"/>
</dbReference>
<reference evidence="17" key="1">
    <citation type="journal article" date="2018" name="J. Hered.">
        <title>One hundred mitochondrial genomes of cicadas.</title>
        <authorList>
            <person name="Lukasik P."/>
            <person name="Chong R.A."/>
            <person name="Nazario K."/>
            <person name="Matsuura Y."/>
            <person name="Bublitz D."/>
            <person name="Campbell M.A."/>
            <person name="Meyer M."/>
            <person name="Van Leuven J.T."/>
            <person name="Pessacq P."/>
            <person name="Veloso C."/>
            <person name="Simon C."/>
            <person name="McCutcheon J.P."/>
        </authorList>
    </citation>
    <scope>NUCLEOTIDE SEQUENCE</scope>
    <source>
        <strain evidence="17">VAGTER</strain>
        <tissue evidence="17">Bacteriome</tissue>
    </source>
</reference>
<evidence type="ECO:0000256" key="1">
    <source>
        <dbReference type="ARBA" id="ARBA00004225"/>
    </source>
</evidence>
<evidence type="ECO:0000256" key="16">
    <source>
        <dbReference type="SAM" id="Phobius"/>
    </source>
</evidence>